<comment type="cofactor">
    <cofactor evidence="1">
        <name>Mg(2+)</name>
        <dbReference type="ChEBI" id="CHEBI:18420"/>
    </cofactor>
</comment>
<evidence type="ECO:0000256" key="4">
    <source>
        <dbReference type="ARBA" id="ARBA00022694"/>
    </source>
</evidence>
<dbReference type="GO" id="GO:0001680">
    <property type="term" value="P:tRNA 3'-terminal CCA addition"/>
    <property type="evidence" value="ECO:0007669"/>
    <property type="project" value="TreeGrafter"/>
</dbReference>
<evidence type="ECO:0000256" key="5">
    <source>
        <dbReference type="ARBA" id="ARBA00022695"/>
    </source>
</evidence>
<dbReference type="InterPro" id="IPR050264">
    <property type="entry name" value="Bact_CCA-adding_enz_type3_sf"/>
</dbReference>
<dbReference type="GO" id="GO:0005739">
    <property type="term" value="C:mitochondrion"/>
    <property type="evidence" value="ECO:0007669"/>
    <property type="project" value="TreeGrafter"/>
</dbReference>
<keyword evidence="11" id="KW-1185">Reference proteome</keyword>
<evidence type="ECO:0000256" key="3">
    <source>
        <dbReference type="ARBA" id="ARBA00022679"/>
    </source>
</evidence>
<comment type="similarity">
    <text evidence="2 8">Belongs to the tRNA nucleotidyltransferase/poly(A) polymerase family.</text>
</comment>
<dbReference type="EMBL" id="JAVRJZ010000021">
    <property type="protein sequence ID" value="KAK2704490.1"/>
    <property type="molecule type" value="Genomic_DNA"/>
</dbReference>
<organism evidence="10 11">
    <name type="scientific">Artemia franciscana</name>
    <name type="common">Brine shrimp</name>
    <name type="synonym">Artemia sanfranciscana</name>
    <dbReference type="NCBI Taxonomy" id="6661"/>
    <lineage>
        <taxon>Eukaryota</taxon>
        <taxon>Metazoa</taxon>
        <taxon>Ecdysozoa</taxon>
        <taxon>Arthropoda</taxon>
        <taxon>Crustacea</taxon>
        <taxon>Branchiopoda</taxon>
        <taxon>Anostraca</taxon>
        <taxon>Artemiidae</taxon>
        <taxon>Artemia</taxon>
    </lineage>
</organism>
<reference evidence="10" key="1">
    <citation type="submission" date="2023-07" db="EMBL/GenBank/DDBJ databases">
        <title>Chromosome-level genome assembly of Artemia franciscana.</title>
        <authorList>
            <person name="Jo E."/>
        </authorList>
    </citation>
    <scope>NUCLEOTIDE SEQUENCE</scope>
    <source>
        <tissue evidence="10">Whole body</tissue>
    </source>
</reference>
<gene>
    <name evidence="10" type="ORF">QYM36_016774</name>
</gene>
<dbReference type="GO" id="GO:1990180">
    <property type="term" value="P:mitochondrial tRNA 3'-end processing"/>
    <property type="evidence" value="ECO:0007669"/>
    <property type="project" value="TreeGrafter"/>
</dbReference>
<protein>
    <recommendedName>
        <fullName evidence="9">Poly A polymerase head domain-containing protein</fullName>
    </recommendedName>
</protein>
<dbReference type="PANTHER" id="PTHR46173:SF1">
    <property type="entry name" value="CCA TRNA NUCLEOTIDYLTRANSFERASE 1, MITOCHONDRIAL"/>
    <property type="match status" value="1"/>
</dbReference>
<dbReference type="GO" id="GO:0046872">
    <property type="term" value="F:metal ion binding"/>
    <property type="evidence" value="ECO:0007669"/>
    <property type="project" value="UniProtKB-KW"/>
</dbReference>
<dbReference type="InterPro" id="IPR043519">
    <property type="entry name" value="NT_sf"/>
</dbReference>
<evidence type="ECO:0000256" key="1">
    <source>
        <dbReference type="ARBA" id="ARBA00001946"/>
    </source>
</evidence>
<comment type="caution">
    <text evidence="10">The sequence shown here is derived from an EMBL/GenBank/DDBJ whole genome shotgun (WGS) entry which is preliminary data.</text>
</comment>
<evidence type="ECO:0000256" key="6">
    <source>
        <dbReference type="ARBA" id="ARBA00022723"/>
    </source>
</evidence>
<proteinExistence type="inferred from homology"/>
<evidence type="ECO:0000256" key="7">
    <source>
        <dbReference type="ARBA" id="ARBA00022842"/>
    </source>
</evidence>
<name>A0AA88L1R7_ARTSF</name>
<dbReference type="SUPFAM" id="SSF81301">
    <property type="entry name" value="Nucleotidyltransferase"/>
    <property type="match status" value="1"/>
</dbReference>
<keyword evidence="6" id="KW-0479">Metal-binding</keyword>
<feature type="domain" description="Poly A polymerase head" evidence="9">
    <location>
        <begin position="33"/>
        <end position="68"/>
    </location>
</feature>
<keyword evidence="4" id="KW-0819">tRNA processing</keyword>
<evidence type="ECO:0000313" key="11">
    <source>
        <dbReference type="Proteomes" id="UP001187531"/>
    </source>
</evidence>
<dbReference type="PANTHER" id="PTHR46173">
    <property type="entry name" value="CCA TRNA NUCLEOTIDYLTRANSFERASE 1, MITOCHONDRIAL"/>
    <property type="match status" value="1"/>
</dbReference>
<keyword evidence="8" id="KW-0694">RNA-binding</keyword>
<dbReference type="Gene3D" id="3.30.460.10">
    <property type="entry name" value="Beta Polymerase, domain 2"/>
    <property type="match status" value="1"/>
</dbReference>
<dbReference type="GO" id="GO:0000049">
    <property type="term" value="F:tRNA binding"/>
    <property type="evidence" value="ECO:0007669"/>
    <property type="project" value="TreeGrafter"/>
</dbReference>
<accession>A0AA88L1R7</accession>
<dbReference type="Pfam" id="PF01743">
    <property type="entry name" value="PolyA_pol"/>
    <property type="match status" value="1"/>
</dbReference>
<keyword evidence="5" id="KW-0548">Nucleotidyltransferase</keyword>
<evidence type="ECO:0000313" key="10">
    <source>
        <dbReference type="EMBL" id="KAK2704490.1"/>
    </source>
</evidence>
<dbReference type="Proteomes" id="UP001187531">
    <property type="component" value="Unassembled WGS sequence"/>
</dbReference>
<keyword evidence="3 8" id="KW-0808">Transferase</keyword>
<evidence type="ECO:0000256" key="2">
    <source>
        <dbReference type="ARBA" id="ARBA00007265"/>
    </source>
</evidence>
<sequence>MKLESIEFKRMFTEDLRCSQAYFFKYKFQIKLARGKVMDNLLGHKHNDFDFVKTTTPEQMKKMLDEEVI</sequence>
<evidence type="ECO:0000259" key="9">
    <source>
        <dbReference type="Pfam" id="PF01743"/>
    </source>
</evidence>
<evidence type="ECO:0000256" key="8">
    <source>
        <dbReference type="RuleBase" id="RU003953"/>
    </source>
</evidence>
<dbReference type="GO" id="GO:0016779">
    <property type="term" value="F:nucleotidyltransferase activity"/>
    <property type="evidence" value="ECO:0007669"/>
    <property type="project" value="UniProtKB-KW"/>
</dbReference>
<keyword evidence="7" id="KW-0460">Magnesium</keyword>
<dbReference type="AlphaFoldDB" id="A0AA88L1R7"/>
<dbReference type="InterPro" id="IPR002646">
    <property type="entry name" value="PolA_pol_head_dom"/>
</dbReference>